<dbReference type="EMBL" id="LS483469">
    <property type="protein sequence ID" value="SQI45024.1"/>
    <property type="molecule type" value="Genomic_DNA"/>
</dbReference>
<dbReference type="SUPFAM" id="SSF53720">
    <property type="entry name" value="ALDH-like"/>
    <property type="match status" value="1"/>
</dbReference>
<name>A0A2X4Y955_SERPL</name>
<protein>
    <submittedName>
        <fullName evidence="2">Uncharacterized protein</fullName>
    </submittedName>
</protein>
<dbReference type="AlphaFoldDB" id="A0A2X4Y955"/>
<sequence>MEKLKIFVAGRWCEGRGDEMASVFPADGSINARLNAASVEDVNEAVEAAERAWRAPSGAGWCRTSAPRSSIASAT</sequence>
<dbReference type="GO" id="GO:0016491">
    <property type="term" value="F:oxidoreductase activity"/>
    <property type="evidence" value="ECO:0007669"/>
    <property type="project" value="UniProtKB-KW"/>
</dbReference>
<dbReference type="InterPro" id="IPR016161">
    <property type="entry name" value="Ald_DH/histidinol_DH"/>
</dbReference>
<dbReference type="Gene3D" id="3.40.605.10">
    <property type="entry name" value="Aldehyde Dehydrogenase, Chain A, domain 1"/>
    <property type="match status" value="1"/>
</dbReference>
<organism evidence="2 3">
    <name type="scientific">Serratia plymuthica</name>
    <dbReference type="NCBI Taxonomy" id="82996"/>
    <lineage>
        <taxon>Bacteria</taxon>
        <taxon>Pseudomonadati</taxon>
        <taxon>Pseudomonadota</taxon>
        <taxon>Gammaproteobacteria</taxon>
        <taxon>Enterobacterales</taxon>
        <taxon>Yersiniaceae</taxon>
        <taxon>Serratia</taxon>
    </lineage>
</organism>
<reference evidence="2 3" key="1">
    <citation type="submission" date="2018-06" db="EMBL/GenBank/DDBJ databases">
        <authorList>
            <consortium name="Pathogen Informatics"/>
            <person name="Doyle S."/>
        </authorList>
    </citation>
    <scope>NUCLEOTIDE SEQUENCE [LARGE SCALE GENOMIC DNA]</scope>
    <source>
        <strain evidence="2 3">NCTC12961</strain>
    </source>
</reference>
<proteinExistence type="predicted"/>
<gene>
    <name evidence="2" type="ORF">NCTC12961_04920</name>
</gene>
<keyword evidence="1" id="KW-0560">Oxidoreductase</keyword>
<evidence type="ECO:0000313" key="3">
    <source>
        <dbReference type="Proteomes" id="UP000248897"/>
    </source>
</evidence>
<dbReference type="Proteomes" id="UP000248897">
    <property type="component" value="Chromosome 1"/>
</dbReference>
<accession>A0A2X4Y955</accession>
<evidence type="ECO:0000313" key="2">
    <source>
        <dbReference type="EMBL" id="SQI45024.1"/>
    </source>
</evidence>
<evidence type="ECO:0000256" key="1">
    <source>
        <dbReference type="ARBA" id="ARBA00023002"/>
    </source>
</evidence>
<dbReference type="InterPro" id="IPR016162">
    <property type="entry name" value="Ald_DH_N"/>
</dbReference>